<keyword evidence="2" id="KW-1185">Reference proteome</keyword>
<evidence type="ECO:0000313" key="2">
    <source>
        <dbReference type="Proteomes" id="UP000241925"/>
    </source>
</evidence>
<accession>A0A2L1IW68</accession>
<protein>
    <recommendedName>
        <fullName evidence="3">Serine/threonine kinase</fullName>
    </recommendedName>
</protein>
<dbReference type="Proteomes" id="UP000241925">
    <property type="component" value="Segment"/>
</dbReference>
<sequence>MIGNKTEASEILAAHKKGDIPAGWELIGKGGYRYAYLSPTGVVYKIERGRKGQSNRGEFERASELRISDAAKAANVYIPRVWLYTIRKTDVIAMEYVKGEYSSPLHCLDDCDCGERFNGTCASSQFLNLESKLGMRDITSRNAVFIPAQKRWALIDLGA</sequence>
<gene>
    <name evidence="1" type="ORF">SEA_BILLNYE_243</name>
</gene>
<evidence type="ECO:0008006" key="3">
    <source>
        <dbReference type="Google" id="ProtNLM"/>
    </source>
</evidence>
<organism evidence="1 2">
    <name type="scientific">Streptomyces phage BillNye</name>
    <dbReference type="NCBI Taxonomy" id="2079426"/>
    <lineage>
        <taxon>Viruses</taxon>
        <taxon>Duplodnaviria</taxon>
        <taxon>Heunggongvirae</taxon>
        <taxon>Uroviricota</taxon>
        <taxon>Caudoviricetes</taxon>
        <taxon>Stanwilliamsviridae</taxon>
        <taxon>Loccivirinae</taxon>
        <taxon>Wilnyevirus</taxon>
        <taxon>Wilnyevirus billnye</taxon>
    </lineage>
</organism>
<proteinExistence type="predicted"/>
<dbReference type="EMBL" id="MG757153">
    <property type="protein sequence ID" value="AVD99412.1"/>
    <property type="molecule type" value="Genomic_DNA"/>
</dbReference>
<reference evidence="1 2" key="1">
    <citation type="submission" date="2018-01" db="EMBL/GenBank/DDBJ databases">
        <authorList>
            <person name="Grinwald M.F."/>
            <person name="Tasoff P."/>
            <person name="Simpson K.F."/>
            <person name="Vasser A."/>
            <person name="Shaffer C.D."/>
            <person name="Weston-Hafer K.A."/>
            <person name="Russell D.A."/>
            <person name="Pope W.H."/>
            <person name="Jacobs-Sera D."/>
            <person name="Hendrix R.W."/>
            <person name="Hatfull G.F."/>
        </authorList>
    </citation>
    <scope>NUCLEOTIDE SEQUENCE [LARGE SCALE GENOMIC DNA]</scope>
</reference>
<evidence type="ECO:0000313" key="1">
    <source>
        <dbReference type="EMBL" id="AVD99412.1"/>
    </source>
</evidence>
<name>A0A2L1IW68_9CAUD</name>